<accession>A0AAE0C6Y4</accession>
<dbReference type="AlphaFoldDB" id="A0AAE0C6Y4"/>
<protein>
    <recommendedName>
        <fullName evidence="1">Hikeshi-like C-terminal domain-containing protein</fullName>
    </recommendedName>
</protein>
<feature type="domain" description="Hikeshi-like C-terminal" evidence="1">
    <location>
        <begin position="126"/>
        <end position="181"/>
    </location>
</feature>
<gene>
    <name evidence="2" type="ORF">CYMTET_42080</name>
</gene>
<organism evidence="2 3">
    <name type="scientific">Cymbomonas tetramitiformis</name>
    <dbReference type="NCBI Taxonomy" id="36881"/>
    <lineage>
        <taxon>Eukaryota</taxon>
        <taxon>Viridiplantae</taxon>
        <taxon>Chlorophyta</taxon>
        <taxon>Pyramimonadophyceae</taxon>
        <taxon>Pyramimonadales</taxon>
        <taxon>Pyramimonadaceae</taxon>
        <taxon>Cymbomonas</taxon>
    </lineage>
</organism>
<dbReference type="EMBL" id="LGRX02028068">
    <property type="protein sequence ID" value="KAK3248457.1"/>
    <property type="molecule type" value="Genomic_DNA"/>
</dbReference>
<evidence type="ECO:0000313" key="3">
    <source>
        <dbReference type="Proteomes" id="UP001190700"/>
    </source>
</evidence>
<dbReference type="GO" id="GO:0006606">
    <property type="term" value="P:protein import into nucleus"/>
    <property type="evidence" value="ECO:0007669"/>
    <property type="project" value="TreeGrafter"/>
</dbReference>
<evidence type="ECO:0000259" key="1">
    <source>
        <dbReference type="Pfam" id="PF21057"/>
    </source>
</evidence>
<reference evidence="2 3" key="1">
    <citation type="journal article" date="2015" name="Genome Biol. Evol.">
        <title>Comparative Genomics of a Bacterivorous Green Alga Reveals Evolutionary Causalities and Consequences of Phago-Mixotrophic Mode of Nutrition.</title>
        <authorList>
            <person name="Burns J.A."/>
            <person name="Paasch A."/>
            <person name="Narechania A."/>
            <person name="Kim E."/>
        </authorList>
    </citation>
    <scope>NUCLEOTIDE SEQUENCE [LARGE SCALE GENOMIC DNA]</scope>
    <source>
        <strain evidence="2 3">PLY_AMNH</strain>
    </source>
</reference>
<dbReference type="PANTHER" id="PTHR12925">
    <property type="entry name" value="HIKESHI FAMILY MEMBER"/>
    <property type="match status" value="1"/>
</dbReference>
<dbReference type="PANTHER" id="PTHR12925:SF0">
    <property type="entry name" value="PROTEIN HIKESHI"/>
    <property type="match status" value="1"/>
</dbReference>
<dbReference type="GO" id="GO:0005634">
    <property type="term" value="C:nucleus"/>
    <property type="evidence" value="ECO:0007669"/>
    <property type="project" value="TreeGrafter"/>
</dbReference>
<dbReference type="Proteomes" id="UP001190700">
    <property type="component" value="Unassembled WGS sequence"/>
</dbReference>
<name>A0AAE0C6Y4_9CHLO</name>
<evidence type="ECO:0000313" key="2">
    <source>
        <dbReference type="EMBL" id="KAK3248457.1"/>
    </source>
</evidence>
<proteinExistence type="predicted"/>
<keyword evidence="3" id="KW-1185">Reference proteome</keyword>
<dbReference type="GO" id="GO:0061608">
    <property type="term" value="F:nuclear import signal receptor activity"/>
    <property type="evidence" value="ECO:0007669"/>
    <property type="project" value="TreeGrafter"/>
</dbReference>
<sequence length="187" mass="20981">MFFGVIFVKRSFVIDSTQFQQVGEKQWVLDLRNLVGNCYADVKEVCLFVPNAAVLDNASAFSLYIQAGTSGWEYRGSVCNQRPSEVFPLKWPESASVGGAAQIGISIEPIEEAALKEQQVVGAKEDFAKRVAMDLFRFMESFSGSNPVQTYKDAIVVPSNCLDSWFTKFQAKFRRDPDFLTRAPNMH</sequence>
<dbReference type="GO" id="GO:0005829">
    <property type="term" value="C:cytosol"/>
    <property type="evidence" value="ECO:0007669"/>
    <property type="project" value="TreeGrafter"/>
</dbReference>
<comment type="caution">
    <text evidence="2">The sequence shown here is derived from an EMBL/GenBank/DDBJ whole genome shotgun (WGS) entry which is preliminary data.</text>
</comment>
<dbReference type="Pfam" id="PF21057">
    <property type="entry name" value="Hikeshi-like_C"/>
    <property type="match status" value="1"/>
</dbReference>
<dbReference type="InterPro" id="IPR048364">
    <property type="entry name" value="Hikeshi-like_C"/>
</dbReference>
<dbReference type="InterPro" id="IPR031318">
    <property type="entry name" value="OPI10"/>
</dbReference>